<sequence>MIKKIKGLIGKKIELADQTLAANKRQVTKALAELNCDCKWKKNGKNEVVTYQYQGGFFEITLQPTVFNVLLSFYYLAETGVDYLQSVRYLCNNLNTYTDGPCFVYSSNEKKGNINVHLIYNVLLDDDRAKDILAKAMADIFGWRNLFIQRFEALVETQKQEKEKDVEYKALSVSQKQFMIREHEMSHNKTLEKPRESPINGITMTQWLETAFQLQGIVPSELMVITEKIEVLKDREVLSNFNLSTSIIENGNFARNFATLQLTFFLMAEPDRRRYATFILQKVDQIEEALYYRITATLLPLNAETKESIFVRNLMPQLSTAIVAHDLRNNDKQVAEFKYMWQDAIDKISKGEKDKLTDEQRFVASITFQDAAEYLYRGRQLFNANRKYEAIMWLENGFHYLFLNYLKLNKEDKENFYEICFMLGFCYDDLQLYQRAFYYLNFTMGLNNITYTKEYVNCLTHSKDFRVFNYIDALLEELINNYQTNNSDEEAEEMPPHINDFMLFLYRRKAYALIDQEQYKEAKNMLESLIEIPLCSEFAQEELNYLQKIMDKQDKKEEIKLQNK</sequence>
<evidence type="ECO:0000313" key="2">
    <source>
        <dbReference type="Proteomes" id="UP000254072"/>
    </source>
</evidence>
<protein>
    <recommendedName>
        <fullName evidence="3">Tetratricopeptide repeat protein</fullName>
    </recommendedName>
</protein>
<gene>
    <name evidence="1" type="ORF">NCTC11157_00637</name>
</gene>
<dbReference type="GeneID" id="91081879"/>
<dbReference type="SUPFAM" id="SSF48452">
    <property type="entry name" value="TPR-like"/>
    <property type="match status" value="1"/>
</dbReference>
<dbReference type="Proteomes" id="UP000254072">
    <property type="component" value="Unassembled WGS sequence"/>
</dbReference>
<dbReference type="InterPro" id="IPR011990">
    <property type="entry name" value="TPR-like_helical_dom_sf"/>
</dbReference>
<name>A0A379DWQ0_9BACT</name>
<proteinExistence type="predicted"/>
<dbReference type="EMBL" id="UGTL01000001">
    <property type="protein sequence ID" value="SUB84918.1"/>
    <property type="molecule type" value="Genomic_DNA"/>
</dbReference>
<organism evidence="1 2">
    <name type="scientific">Prevotella disiens</name>
    <dbReference type="NCBI Taxonomy" id="28130"/>
    <lineage>
        <taxon>Bacteria</taxon>
        <taxon>Pseudomonadati</taxon>
        <taxon>Bacteroidota</taxon>
        <taxon>Bacteroidia</taxon>
        <taxon>Bacteroidales</taxon>
        <taxon>Prevotellaceae</taxon>
        <taxon>Prevotella</taxon>
    </lineage>
</organism>
<accession>A0A379DWQ0</accession>
<dbReference type="OrthoDB" id="1083059at2"/>
<evidence type="ECO:0008006" key="3">
    <source>
        <dbReference type="Google" id="ProtNLM"/>
    </source>
</evidence>
<evidence type="ECO:0000313" key="1">
    <source>
        <dbReference type="EMBL" id="SUB84918.1"/>
    </source>
</evidence>
<dbReference type="AlphaFoldDB" id="A0A379DWQ0"/>
<reference evidence="1 2" key="1">
    <citation type="submission" date="2018-06" db="EMBL/GenBank/DDBJ databases">
        <authorList>
            <consortium name="Pathogen Informatics"/>
            <person name="Doyle S."/>
        </authorList>
    </citation>
    <scope>NUCLEOTIDE SEQUENCE [LARGE SCALE GENOMIC DNA]</scope>
    <source>
        <strain evidence="1 2">NCTC11157</strain>
    </source>
</reference>
<dbReference type="RefSeq" id="WP_021669084.1">
    <property type="nucleotide sequence ID" value="NZ_UGTL01000001.1"/>
</dbReference>